<evidence type="ECO:0000313" key="3">
    <source>
        <dbReference type="Proteomes" id="UP000799753"/>
    </source>
</evidence>
<dbReference type="Proteomes" id="UP000799753">
    <property type="component" value="Unassembled WGS sequence"/>
</dbReference>
<protein>
    <submittedName>
        <fullName evidence="2">Uncharacterized protein</fullName>
    </submittedName>
</protein>
<feature type="transmembrane region" description="Helical" evidence="1">
    <location>
        <begin position="92"/>
        <end position="113"/>
    </location>
</feature>
<organism evidence="2 3">
    <name type="scientific">Massarina eburnea CBS 473.64</name>
    <dbReference type="NCBI Taxonomy" id="1395130"/>
    <lineage>
        <taxon>Eukaryota</taxon>
        <taxon>Fungi</taxon>
        <taxon>Dikarya</taxon>
        <taxon>Ascomycota</taxon>
        <taxon>Pezizomycotina</taxon>
        <taxon>Dothideomycetes</taxon>
        <taxon>Pleosporomycetidae</taxon>
        <taxon>Pleosporales</taxon>
        <taxon>Massarineae</taxon>
        <taxon>Massarinaceae</taxon>
        <taxon>Massarina</taxon>
    </lineage>
</organism>
<sequence length="116" mass="14032">MGVAWRIYSSCEGRGREREVLRTYARCCWCKSRYTDLLATRQPFQAVIGGRYCLHWLRLLRFSLPFSVLGYRTRQRYYKSPRRPPSFRDDRLLIFFRFVVGDWVSLGDLWYAVVYK</sequence>
<accession>A0A6A6RLH6</accession>
<proteinExistence type="predicted"/>
<keyword evidence="1" id="KW-1133">Transmembrane helix</keyword>
<evidence type="ECO:0000313" key="2">
    <source>
        <dbReference type="EMBL" id="KAF2634888.1"/>
    </source>
</evidence>
<gene>
    <name evidence="2" type="ORF">P280DRAFT_209227</name>
</gene>
<keyword evidence="1" id="KW-0472">Membrane</keyword>
<evidence type="ECO:0000256" key="1">
    <source>
        <dbReference type="SAM" id="Phobius"/>
    </source>
</evidence>
<reference evidence="2" key="1">
    <citation type="journal article" date="2020" name="Stud. Mycol.">
        <title>101 Dothideomycetes genomes: a test case for predicting lifestyles and emergence of pathogens.</title>
        <authorList>
            <person name="Haridas S."/>
            <person name="Albert R."/>
            <person name="Binder M."/>
            <person name="Bloem J."/>
            <person name="Labutti K."/>
            <person name="Salamov A."/>
            <person name="Andreopoulos B."/>
            <person name="Baker S."/>
            <person name="Barry K."/>
            <person name="Bills G."/>
            <person name="Bluhm B."/>
            <person name="Cannon C."/>
            <person name="Castanera R."/>
            <person name="Culley D."/>
            <person name="Daum C."/>
            <person name="Ezra D."/>
            <person name="Gonzalez J."/>
            <person name="Henrissat B."/>
            <person name="Kuo A."/>
            <person name="Liang C."/>
            <person name="Lipzen A."/>
            <person name="Lutzoni F."/>
            <person name="Magnuson J."/>
            <person name="Mondo S."/>
            <person name="Nolan M."/>
            <person name="Ohm R."/>
            <person name="Pangilinan J."/>
            <person name="Park H.-J."/>
            <person name="Ramirez L."/>
            <person name="Alfaro M."/>
            <person name="Sun H."/>
            <person name="Tritt A."/>
            <person name="Yoshinaga Y."/>
            <person name="Zwiers L.-H."/>
            <person name="Turgeon B."/>
            <person name="Goodwin S."/>
            <person name="Spatafora J."/>
            <person name="Crous P."/>
            <person name="Grigoriev I."/>
        </authorList>
    </citation>
    <scope>NUCLEOTIDE SEQUENCE</scope>
    <source>
        <strain evidence="2">CBS 473.64</strain>
    </source>
</reference>
<dbReference type="AlphaFoldDB" id="A0A6A6RLH6"/>
<keyword evidence="3" id="KW-1185">Reference proteome</keyword>
<name>A0A6A6RLH6_9PLEO</name>
<dbReference type="EMBL" id="MU006813">
    <property type="protein sequence ID" value="KAF2634888.1"/>
    <property type="molecule type" value="Genomic_DNA"/>
</dbReference>
<keyword evidence="1" id="KW-0812">Transmembrane</keyword>